<dbReference type="Proteomes" id="UP000030645">
    <property type="component" value="Unassembled WGS sequence"/>
</dbReference>
<dbReference type="FunFam" id="1.50.10.130:FF:000001">
    <property type="entry name" value="Isoprene synthase, chloroplastic"/>
    <property type="match status" value="1"/>
</dbReference>
<dbReference type="InterPro" id="IPR008949">
    <property type="entry name" value="Isoprenoid_synthase_dom_sf"/>
</dbReference>
<evidence type="ECO:0000313" key="7">
    <source>
        <dbReference type="EMBL" id="EXB31237.1"/>
    </source>
</evidence>
<dbReference type="SUPFAM" id="SSF48239">
    <property type="entry name" value="Terpenoid cyclases/Protein prenyltransferases"/>
    <property type="match status" value="1"/>
</dbReference>
<dbReference type="InterPro" id="IPR044814">
    <property type="entry name" value="Terpene_cyclase_plant_C1"/>
</dbReference>
<gene>
    <name evidence="7" type="ORF">L484_014718</name>
</gene>
<protein>
    <submittedName>
        <fullName evidence="7">Myrcene synthase</fullName>
    </submittedName>
</protein>
<accession>W9QPF8</accession>
<dbReference type="AlphaFoldDB" id="W9QPF8"/>
<evidence type="ECO:0000256" key="2">
    <source>
        <dbReference type="ARBA" id="ARBA00022723"/>
    </source>
</evidence>
<dbReference type="InterPro" id="IPR034741">
    <property type="entry name" value="Terpene_cyclase-like_1_C"/>
</dbReference>
<dbReference type="SUPFAM" id="SSF48576">
    <property type="entry name" value="Terpenoid synthases"/>
    <property type="match status" value="1"/>
</dbReference>
<dbReference type="GO" id="GO:0016102">
    <property type="term" value="P:diterpenoid biosynthetic process"/>
    <property type="evidence" value="ECO:0007669"/>
    <property type="project" value="InterPro"/>
</dbReference>
<comment type="cofactor">
    <cofactor evidence="1">
        <name>Mg(2+)</name>
        <dbReference type="ChEBI" id="CHEBI:18420"/>
    </cofactor>
</comment>
<dbReference type="KEGG" id="mnt:21397845"/>
<dbReference type="PANTHER" id="PTHR31225:SF9">
    <property type="entry name" value="TERPENE SYNTHASE 10"/>
    <property type="match status" value="1"/>
</dbReference>
<dbReference type="EMBL" id="KE343505">
    <property type="protein sequence ID" value="EXB31237.1"/>
    <property type="molecule type" value="Genomic_DNA"/>
</dbReference>
<keyword evidence="2" id="KW-0479">Metal-binding</keyword>
<dbReference type="Gene3D" id="1.50.10.130">
    <property type="entry name" value="Terpene synthase, N-terminal domain"/>
    <property type="match status" value="1"/>
</dbReference>
<dbReference type="InterPro" id="IPR008930">
    <property type="entry name" value="Terpenoid_cyclase/PrenylTrfase"/>
</dbReference>
<reference evidence="8" key="1">
    <citation type="submission" date="2013-01" db="EMBL/GenBank/DDBJ databases">
        <title>Draft Genome Sequence of a Mulberry Tree, Morus notabilis C.K. Schneid.</title>
        <authorList>
            <person name="He N."/>
            <person name="Zhao S."/>
        </authorList>
    </citation>
    <scope>NUCLEOTIDE SEQUENCE</scope>
</reference>
<dbReference type="PANTHER" id="PTHR31225">
    <property type="entry name" value="OS04G0344100 PROTEIN-RELATED"/>
    <property type="match status" value="1"/>
</dbReference>
<keyword evidence="8" id="KW-1185">Reference proteome</keyword>
<dbReference type="InterPro" id="IPR036965">
    <property type="entry name" value="Terpene_synth_N_sf"/>
</dbReference>
<dbReference type="InterPro" id="IPR001906">
    <property type="entry name" value="Terpene_synth_N"/>
</dbReference>
<dbReference type="GO" id="GO:0000287">
    <property type="term" value="F:magnesium ion binding"/>
    <property type="evidence" value="ECO:0007669"/>
    <property type="project" value="InterPro"/>
</dbReference>
<dbReference type="Pfam" id="PF03936">
    <property type="entry name" value="Terpene_synth_C"/>
    <property type="match status" value="1"/>
</dbReference>
<evidence type="ECO:0000313" key="8">
    <source>
        <dbReference type="Proteomes" id="UP000030645"/>
    </source>
</evidence>
<evidence type="ECO:0000259" key="6">
    <source>
        <dbReference type="Pfam" id="PF03936"/>
    </source>
</evidence>
<feature type="domain" description="Terpene synthase metal-binding" evidence="6">
    <location>
        <begin position="318"/>
        <end position="556"/>
    </location>
</feature>
<dbReference type="SFLD" id="SFLDS00005">
    <property type="entry name" value="Isoprenoid_Synthase_Type_I"/>
    <property type="match status" value="1"/>
</dbReference>
<dbReference type="FunFam" id="1.10.600.10:FF:000007">
    <property type="entry name" value="Isoprene synthase, chloroplastic"/>
    <property type="match status" value="1"/>
</dbReference>
<keyword evidence="3" id="KW-0460">Magnesium</keyword>
<evidence type="ECO:0000259" key="5">
    <source>
        <dbReference type="Pfam" id="PF01397"/>
    </source>
</evidence>
<organism evidence="7 8">
    <name type="scientific">Morus notabilis</name>
    <dbReference type="NCBI Taxonomy" id="981085"/>
    <lineage>
        <taxon>Eukaryota</taxon>
        <taxon>Viridiplantae</taxon>
        <taxon>Streptophyta</taxon>
        <taxon>Embryophyta</taxon>
        <taxon>Tracheophyta</taxon>
        <taxon>Spermatophyta</taxon>
        <taxon>Magnoliopsida</taxon>
        <taxon>eudicotyledons</taxon>
        <taxon>Gunneridae</taxon>
        <taxon>Pentapetalae</taxon>
        <taxon>rosids</taxon>
        <taxon>fabids</taxon>
        <taxon>Rosales</taxon>
        <taxon>Moraceae</taxon>
        <taxon>Moreae</taxon>
        <taxon>Morus</taxon>
    </lineage>
</organism>
<dbReference type="GO" id="GO:0010333">
    <property type="term" value="F:terpene synthase activity"/>
    <property type="evidence" value="ECO:0007669"/>
    <property type="project" value="InterPro"/>
</dbReference>
<evidence type="ECO:0000256" key="4">
    <source>
        <dbReference type="ARBA" id="ARBA00023239"/>
    </source>
</evidence>
<dbReference type="Gene3D" id="1.10.600.10">
    <property type="entry name" value="Farnesyl Diphosphate Synthase"/>
    <property type="match status" value="1"/>
</dbReference>
<dbReference type="OrthoDB" id="1180601at2759"/>
<proteinExistence type="predicted"/>
<evidence type="ECO:0000256" key="3">
    <source>
        <dbReference type="ARBA" id="ARBA00022842"/>
    </source>
</evidence>
<dbReference type="InterPro" id="IPR005630">
    <property type="entry name" value="Terpene_synthase_metal-bd"/>
</dbReference>
<feature type="domain" description="Terpene synthase N-terminal" evidence="5">
    <location>
        <begin position="79"/>
        <end position="260"/>
    </location>
</feature>
<dbReference type="eggNOG" id="ENOG502QUH3">
    <property type="taxonomic scope" value="Eukaryota"/>
</dbReference>
<dbReference type="SFLD" id="SFLDG01019">
    <property type="entry name" value="Terpene_Cyclase_Like_1_C_Termi"/>
    <property type="match status" value="1"/>
</dbReference>
<dbReference type="Pfam" id="PF01397">
    <property type="entry name" value="Terpene_synth"/>
    <property type="match status" value="1"/>
</dbReference>
<sequence>MAMALVHQFCSLPTDPSSSFKIKPQVSVSSVPVSINVIRLRRGIASCPVLKCMADNRSVSDHESSIIARRSANYQPPIWHFDYVQSLESEYNGKPYAERVENLKEEVIRAIFKKLEHDHLTQLKHIDLLQRLGLSYHFEDEVKSILKGIYTNTSYHKTSNNNSLYATALEFRLLRQHGYFVPQEVFTSFKDETGKFMACMSDDPIGLVSLYEASFLMVEGESILEEARDFATKCLEEYIIKKENIDENNDHISLLVSHALELPLQWRMLRLESRWFIDLYERMEDMNPCLLELAKLDFNIVQSTHQEDLKYASRWWRNTGLGQKLEFARDRLMENFLWTVGVVFEPQFGYCRRMSTKVNALITVIDDIYDVYGTLDELELFTDVVDRWDVNDMDQLPDYMKMCFLALHNSINDIAFTVLKEQGLSIVKYLKKVWADICKSYLQEAKWYYSGYTPTLQEYIENAWISISAPVILVHAYFFVTNPITKEGLACLEEYPSIIRQSSILLRLADDLGTSSDEIKRGDVPKSIQCYMHEAGVSEDEARQHIKWLISETWKQMNADRIADSPFSETFTEIATNLARMAQCMYQHGDGHGIQDRETKDRVLSLLVNPISNC</sequence>
<keyword evidence="4" id="KW-0456">Lyase</keyword>
<dbReference type="STRING" id="981085.W9QPF8"/>
<evidence type="ECO:0000256" key="1">
    <source>
        <dbReference type="ARBA" id="ARBA00001946"/>
    </source>
</evidence>
<name>W9QPF8_9ROSA</name>
<dbReference type="SFLD" id="SFLDG01604">
    <property type="entry name" value="Terpene_Cyclase_Like_1_C_Termi"/>
    <property type="match status" value="1"/>
</dbReference>
<dbReference type="InterPro" id="IPR050148">
    <property type="entry name" value="Terpene_synthase-like"/>
</dbReference>
<dbReference type="CDD" id="cd00684">
    <property type="entry name" value="Terpene_cyclase_plant_C1"/>
    <property type="match status" value="1"/>
</dbReference>